<dbReference type="OrthoDB" id="843080at2"/>
<dbReference type="AlphaFoldDB" id="A0A418QPL2"/>
<comment type="caution">
    <text evidence="2">The sequence shown here is derived from an EMBL/GenBank/DDBJ whole genome shotgun (WGS) entry which is preliminary data.</text>
</comment>
<reference evidence="2 3" key="1">
    <citation type="submission" date="2019-01" db="EMBL/GenBank/DDBJ databases">
        <title>Hymenobacter humicola sp. nov., isolated from soils in Antarctica.</title>
        <authorList>
            <person name="Sedlacek I."/>
            <person name="Holochova P."/>
            <person name="Kralova S."/>
            <person name="Pantucek R."/>
            <person name="Stankova E."/>
            <person name="Vrbovska V."/>
            <person name="Kristofova L."/>
            <person name="Svec P."/>
            <person name="Busse H.-J."/>
        </authorList>
    </citation>
    <scope>NUCLEOTIDE SEQUENCE [LARGE SCALE GENOMIC DNA]</scope>
    <source>
        <strain evidence="2 3">CCM 8852</strain>
    </source>
</reference>
<gene>
    <name evidence="2" type="ORF">D0T11_17270</name>
</gene>
<dbReference type="GO" id="GO:0090313">
    <property type="term" value="P:regulation of protein targeting to membrane"/>
    <property type="evidence" value="ECO:0007669"/>
    <property type="project" value="TreeGrafter"/>
</dbReference>
<evidence type="ECO:0000313" key="3">
    <source>
        <dbReference type="Proteomes" id="UP000284250"/>
    </source>
</evidence>
<dbReference type="GO" id="GO:0005886">
    <property type="term" value="C:plasma membrane"/>
    <property type="evidence" value="ECO:0007669"/>
    <property type="project" value="TreeGrafter"/>
</dbReference>
<dbReference type="Proteomes" id="UP000284250">
    <property type="component" value="Unassembled WGS sequence"/>
</dbReference>
<feature type="region of interest" description="Disordered" evidence="1">
    <location>
        <begin position="773"/>
        <end position="799"/>
    </location>
</feature>
<proteinExistence type="predicted"/>
<keyword evidence="3" id="KW-1185">Reference proteome</keyword>
<protein>
    <submittedName>
        <fullName evidence="2">Uncharacterized protein</fullName>
    </submittedName>
</protein>
<name>A0A418QPL2_9BACT</name>
<dbReference type="PANTHER" id="PTHR30441:SF4">
    <property type="entry name" value="PROTEIN ASMA"/>
    <property type="match status" value="1"/>
</dbReference>
<dbReference type="PANTHER" id="PTHR30441">
    <property type="entry name" value="DUF748 DOMAIN-CONTAINING PROTEIN"/>
    <property type="match status" value="1"/>
</dbReference>
<accession>A0A418QPL2</accession>
<dbReference type="EMBL" id="QYCN01000032">
    <property type="protein sequence ID" value="RIY07155.1"/>
    <property type="molecule type" value="Genomic_DNA"/>
</dbReference>
<organism evidence="2 3">
    <name type="scientific">Hymenobacter rubripertinctus</name>
    <dbReference type="NCBI Taxonomy" id="2029981"/>
    <lineage>
        <taxon>Bacteria</taxon>
        <taxon>Pseudomonadati</taxon>
        <taxon>Bacteroidota</taxon>
        <taxon>Cytophagia</taxon>
        <taxon>Cytophagales</taxon>
        <taxon>Hymenobacteraceae</taxon>
        <taxon>Hymenobacter</taxon>
    </lineage>
</organism>
<dbReference type="RefSeq" id="WP_119657060.1">
    <property type="nucleotide sequence ID" value="NZ_JBHUOI010000040.1"/>
</dbReference>
<evidence type="ECO:0000256" key="1">
    <source>
        <dbReference type="SAM" id="MobiDB-lite"/>
    </source>
</evidence>
<dbReference type="InterPro" id="IPR052894">
    <property type="entry name" value="AsmA-related"/>
</dbReference>
<evidence type="ECO:0000313" key="2">
    <source>
        <dbReference type="EMBL" id="RIY07155.1"/>
    </source>
</evidence>
<sequence length="1085" mass="122008">MKRSTILRILAGCLLGLLLMAGGALWLLGSDWGRQQLERLIRERMARRSDLVLGPLRIDFSLWHDFPHLTASVHHVLLTDTAYGRTVQVLRVGRADLRLELRPLLRGQFRVKHLTLQDAEFRQLTDSLGHDWGLRGRGPRRDHPPGPPDFDLDSLLIRNLRVSERNELHNSGFAAQVDQGRLVVRVRGGQARVRGRLRGQLEYLRTSRGNLFEQEPTEAQVRYRYNFRERQGTFLRTSATLNGDTVRISGTHRGARPGEPRGTHLNLAFWGNQPLLKVLRVALPPSLQRFIRGARSPSHAHIHYTIRGRSGPTTRPRTVLRFALRNAQVRWADSLRRIRRWDARGVYDNGPAHDLRSTVLSFERCRLYSSAGQLDARLTVRDFTRPHLRGHIRGRTELQTVASVVVPDLWRARAGQVALDLRFNGALPDIPDRATRLAQRPDTLLPPIAARGTVRLEHASFDIPSRRARMLDLNVRVRLLDSVWRLENLAGQLNGMRVRANATTTNLLAYVSGQHPTTTIAGTFAVDELQLPELRRLLAAPSRPARPRMRKRPPRDADPLQIADMMNLLPPGLHLDIDLECGRLVVAADTLRALAATVRHDGRHVQLRNLRAQVWGGQLRGLAGWTTDTRDPQPVLLELVAHFPTLRYRQLLERVTRPPRRATGKKAADPTLRELLLSANGRVTATIDQFVLPGTNRLTDVELYIDKNGSHFDIPALTFRTGPDGTGRISASATMSGIHLTRAQATVALRYGTLDVQKLLQLLAALNTAPETASEVGGGAVSGAGRSRPGGRPAGPSPFLDGTVTGQVHVVAAQMRYGVLRGQDFELRSTLEAGQARVQACSLQAFGGQLRLSGVLRTDSGAHHHPLRAQLQLRDVQLPQLFALAAPLGLDALGPDNVRGRMNAEADVQTDLDHTFLPRLNRTRAFVRTDLQDLELLNVEALMQALRLLSPRRTSHLYFEPVQSRFLLEHGRLLIPGLNLSSNLTDMQVTGEYDFNGQANLYVGLSPLQTLFGNNRKRIERIRNGEATERRSRGLIYLHLRRQPGNRRYQVRLFQKQEQRQHQAELLEQYHRLLRQQPPDTVSWQ</sequence>